<keyword evidence="5" id="KW-0964">Secreted</keyword>
<dbReference type="PANTHER" id="PTHR11409:SF39">
    <property type="entry name" value="ADENOSINE DEAMINASE 2"/>
    <property type="match status" value="1"/>
</dbReference>
<dbReference type="PANTHER" id="PTHR11409">
    <property type="entry name" value="ADENOSINE DEAMINASE"/>
    <property type="match status" value="1"/>
</dbReference>
<dbReference type="InterPro" id="IPR006331">
    <property type="entry name" value="ADGF"/>
</dbReference>
<sequence>MRQNETMDTNLFYLPLFIFIQVVNVFTLPAANMPRFFEDKYWYMQQRKAAMDLDKKEIIGNSIVLNSIEEKVNQILLAAKQDEIDNSYKNGKPFPPAMHFFEGKQLIEKSKVFQMIKIMPKGAALHLHDCSMVDINWLVYNVSTMDNTYMCTDKNNVMHYHFFTTPPSDPNCVWKSINAERKASKNVTLFNQKLYDSMSLVVDKPHIVYPSINEVWVKFLQVLDVANGFINYAPIFSAYFYEALREFREDNVQYLEVRGLLPEVYEIDGTTHNKTWVMETYKKVLQQFVKDFPDFSGGKIIFSGLRFWGNDQILDEIKMSIEFRQKFPEYFAGYDLVGQEDPGKPLLDYLDDLLYPSNLQSPVDLPYFFHAGETDWEGTFTDVNLFDAVLLNTTRIGHGYAISKHPQIMKMIKSRNIAVEVNPISNQVLKLVDDIRNHPASILLSQNFPIVISADDPAVWGAKGLSYDFYMTFMGMTGKHADLKVLKQLALNSLLYSAMSSEEKFRAIDLWKQKWDRFLMSILSNEEINMIG</sequence>
<evidence type="ECO:0000256" key="8">
    <source>
        <dbReference type="ARBA" id="ARBA00022801"/>
    </source>
</evidence>
<organism evidence="13 14">
    <name type="scientific">Tegillarca granosa</name>
    <name type="common">Malaysian cockle</name>
    <name type="synonym">Anadara granosa</name>
    <dbReference type="NCBI Taxonomy" id="220873"/>
    <lineage>
        <taxon>Eukaryota</taxon>
        <taxon>Metazoa</taxon>
        <taxon>Spiralia</taxon>
        <taxon>Lophotrochozoa</taxon>
        <taxon>Mollusca</taxon>
        <taxon>Bivalvia</taxon>
        <taxon>Autobranchia</taxon>
        <taxon>Pteriomorphia</taxon>
        <taxon>Arcoida</taxon>
        <taxon>Arcoidea</taxon>
        <taxon>Arcidae</taxon>
        <taxon>Tegillarca</taxon>
    </lineage>
</organism>
<keyword evidence="10" id="KW-1133">Transmembrane helix</keyword>
<dbReference type="EMBL" id="JARBDR010000921">
    <property type="protein sequence ID" value="KAJ8298951.1"/>
    <property type="molecule type" value="Genomic_DNA"/>
</dbReference>
<evidence type="ECO:0000259" key="12">
    <source>
        <dbReference type="Pfam" id="PF08451"/>
    </source>
</evidence>
<keyword evidence="7" id="KW-0732">Signal</keyword>
<evidence type="ECO:0000256" key="3">
    <source>
        <dbReference type="ARBA" id="ARBA00006083"/>
    </source>
</evidence>
<comment type="similarity">
    <text evidence="3">Belongs to the metallo-dependent hydrolases superfamily. Adenosine and AMP deaminases family. ADGF subfamily.</text>
</comment>
<comment type="catalytic activity">
    <reaction evidence="9">
        <text>adenosine + H2O + H(+) = inosine + NH4(+)</text>
        <dbReference type="Rhea" id="RHEA:24408"/>
        <dbReference type="ChEBI" id="CHEBI:15377"/>
        <dbReference type="ChEBI" id="CHEBI:15378"/>
        <dbReference type="ChEBI" id="CHEBI:16335"/>
        <dbReference type="ChEBI" id="CHEBI:17596"/>
        <dbReference type="ChEBI" id="CHEBI:28938"/>
        <dbReference type="EC" id="3.5.4.4"/>
    </reaction>
</comment>
<dbReference type="InterPro" id="IPR013659">
    <property type="entry name" value="A_deaminase_N"/>
</dbReference>
<proteinExistence type="inferred from homology"/>
<keyword evidence="10" id="KW-0812">Transmembrane</keyword>
<dbReference type="InterPro" id="IPR001365">
    <property type="entry name" value="A_deaminase_dom"/>
</dbReference>
<dbReference type="SUPFAM" id="SSF51556">
    <property type="entry name" value="Metallo-dependent hydrolases"/>
    <property type="match status" value="1"/>
</dbReference>
<name>A0ABQ9E3G9_TEGGR</name>
<accession>A0ABQ9E3G9</accession>
<feature type="domain" description="Adenosine deaminase" evidence="11">
    <location>
        <begin position="214"/>
        <end position="509"/>
    </location>
</feature>
<evidence type="ECO:0000313" key="13">
    <source>
        <dbReference type="EMBL" id="KAJ8298951.1"/>
    </source>
</evidence>
<evidence type="ECO:0000256" key="4">
    <source>
        <dbReference type="ARBA" id="ARBA00012784"/>
    </source>
</evidence>
<evidence type="ECO:0000256" key="10">
    <source>
        <dbReference type="SAM" id="Phobius"/>
    </source>
</evidence>
<keyword evidence="6" id="KW-0479">Metal-binding</keyword>
<evidence type="ECO:0000256" key="1">
    <source>
        <dbReference type="ARBA" id="ARBA00001947"/>
    </source>
</evidence>
<evidence type="ECO:0000256" key="2">
    <source>
        <dbReference type="ARBA" id="ARBA00004613"/>
    </source>
</evidence>
<evidence type="ECO:0000256" key="7">
    <source>
        <dbReference type="ARBA" id="ARBA00022729"/>
    </source>
</evidence>
<feature type="transmembrane region" description="Helical" evidence="10">
    <location>
        <begin position="12"/>
        <end position="31"/>
    </location>
</feature>
<gene>
    <name evidence="13" type="ORF">KUTeg_023011</name>
</gene>
<comment type="subcellular location">
    <subcellularLocation>
        <location evidence="2">Secreted</location>
    </subcellularLocation>
</comment>
<dbReference type="NCBIfam" id="TIGR01431">
    <property type="entry name" value="adm_rel"/>
    <property type="match status" value="1"/>
</dbReference>
<evidence type="ECO:0000256" key="6">
    <source>
        <dbReference type="ARBA" id="ARBA00022723"/>
    </source>
</evidence>
<dbReference type="Gene3D" id="3.20.20.140">
    <property type="entry name" value="Metal-dependent hydrolases"/>
    <property type="match status" value="1"/>
</dbReference>
<protein>
    <recommendedName>
        <fullName evidence="4">adenosine deaminase</fullName>
        <ecNumber evidence="4">3.5.4.4</ecNumber>
    </recommendedName>
</protein>
<reference evidence="13 14" key="1">
    <citation type="submission" date="2022-12" db="EMBL/GenBank/DDBJ databases">
        <title>Chromosome-level genome of Tegillarca granosa.</title>
        <authorList>
            <person name="Kim J."/>
        </authorList>
    </citation>
    <scope>NUCLEOTIDE SEQUENCE [LARGE SCALE GENOMIC DNA]</scope>
    <source>
        <strain evidence="13">Teg-2019</strain>
        <tissue evidence="13">Adductor muscle</tissue>
    </source>
</reference>
<dbReference type="CDD" id="cd01321">
    <property type="entry name" value="ADGF"/>
    <property type="match status" value="1"/>
</dbReference>
<dbReference type="InterPro" id="IPR006330">
    <property type="entry name" value="Ado/ade_deaminase"/>
</dbReference>
<keyword evidence="10" id="KW-0472">Membrane</keyword>
<dbReference type="InterPro" id="IPR032466">
    <property type="entry name" value="Metal_Hydrolase"/>
</dbReference>
<evidence type="ECO:0000313" key="14">
    <source>
        <dbReference type="Proteomes" id="UP001217089"/>
    </source>
</evidence>
<evidence type="ECO:0000256" key="9">
    <source>
        <dbReference type="ARBA" id="ARBA00047764"/>
    </source>
</evidence>
<evidence type="ECO:0000256" key="5">
    <source>
        <dbReference type="ARBA" id="ARBA00022525"/>
    </source>
</evidence>
<feature type="domain" description="Adenosine/AMP deaminase N-terminal" evidence="12">
    <location>
        <begin position="42"/>
        <end position="116"/>
    </location>
</feature>
<dbReference type="Pfam" id="PF08451">
    <property type="entry name" value="A_deaminase_N"/>
    <property type="match status" value="1"/>
</dbReference>
<dbReference type="EC" id="3.5.4.4" evidence="4"/>
<keyword evidence="14" id="KW-1185">Reference proteome</keyword>
<keyword evidence="8" id="KW-0378">Hydrolase</keyword>
<comment type="caution">
    <text evidence="13">The sequence shown here is derived from an EMBL/GenBank/DDBJ whole genome shotgun (WGS) entry which is preliminary data.</text>
</comment>
<evidence type="ECO:0000259" key="11">
    <source>
        <dbReference type="Pfam" id="PF00962"/>
    </source>
</evidence>
<dbReference type="Proteomes" id="UP001217089">
    <property type="component" value="Unassembled WGS sequence"/>
</dbReference>
<comment type="cofactor">
    <cofactor evidence="1">
        <name>Zn(2+)</name>
        <dbReference type="ChEBI" id="CHEBI:29105"/>
    </cofactor>
</comment>
<dbReference type="Pfam" id="PF00962">
    <property type="entry name" value="A_deaminase"/>
    <property type="match status" value="1"/>
</dbReference>